<proteinExistence type="predicted"/>
<reference evidence="2 3" key="1">
    <citation type="submission" date="2019-12" db="EMBL/GenBank/DDBJ databases">
        <authorList>
            <person name="Floudas D."/>
            <person name="Bentzer J."/>
            <person name="Ahren D."/>
            <person name="Johansson T."/>
            <person name="Persson P."/>
            <person name="Tunlid A."/>
        </authorList>
    </citation>
    <scope>NUCLEOTIDE SEQUENCE [LARGE SCALE GENOMIC DNA]</scope>
    <source>
        <strain evidence="2 3">CBS 102.39</strain>
    </source>
</reference>
<protein>
    <recommendedName>
        <fullName evidence="1">HNH nuclease domain-containing protein</fullName>
    </recommendedName>
</protein>
<evidence type="ECO:0000313" key="3">
    <source>
        <dbReference type="Proteomes" id="UP000521872"/>
    </source>
</evidence>
<dbReference type="AlphaFoldDB" id="A0A8H4QF43"/>
<comment type="caution">
    <text evidence="2">The sequence shown here is derived from an EMBL/GenBank/DDBJ whole genome shotgun (WGS) entry which is preliminary data.</text>
</comment>
<feature type="domain" description="HNH nuclease" evidence="1">
    <location>
        <begin position="28"/>
        <end position="136"/>
    </location>
</feature>
<dbReference type="Pfam" id="PF13391">
    <property type="entry name" value="HNH_2"/>
    <property type="match status" value="1"/>
</dbReference>
<dbReference type="InterPro" id="IPR003615">
    <property type="entry name" value="HNH_nuc"/>
</dbReference>
<name>A0A8H4QF43_9AGAR</name>
<keyword evidence="3" id="KW-1185">Reference proteome</keyword>
<accession>A0A8H4QF43</accession>
<gene>
    <name evidence="2" type="ORF">D9613_012070</name>
</gene>
<dbReference type="EMBL" id="JAACJL010000060">
    <property type="protein sequence ID" value="KAF4609789.1"/>
    <property type="molecule type" value="Genomic_DNA"/>
</dbReference>
<evidence type="ECO:0000259" key="1">
    <source>
        <dbReference type="Pfam" id="PF13391"/>
    </source>
</evidence>
<evidence type="ECO:0000313" key="2">
    <source>
        <dbReference type="EMBL" id="KAF4609789.1"/>
    </source>
</evidence>
<dbReference type="Proteomes" id="UP000521872">
    <property type="component" value="Unassembled WGS sequence"/>
</dbReference>
<organism evidence="2 3">
    <name type="scientific">Agrocybe pediades</name>
    <dbReference type="NCBI Taxonomy" id="84607"/>
    <lineage>
        <taxon>Eukaryota</taxon>
        <taxon>Fungi</taxon>
        <taxon>Dikarya</taxon>
        <taxon>Basidiomycota</taxon>
        <taxon>Agaricomycotina</taxon>
        <taxon>Agaricomycetes</taxon>
        <taxon>Agaricomycetidae</taxon>
        <taxon>Agaricales</taxon>
        <taxon>Agaricineae</taxon>
        <taxon>Strophariaceae</taxon>
        <taxon>Agrocybe</taxon>
    </lineage>
</organism>
<sequence>MITDYLVEAPESYSTAKKKALVRDNFCCVISGSYDHDSLMGSEELSAEYCALNPFPQRVFTECAHILPDPSMNAQNPPDSASDKRTQGSMLWVVLQRFGYTTLPNELEGENIHRLENIMTLRHDEHTVFTRFLLWFVATETPNEYTIRTAYPGLTPRPLFVIL</sequence>